<feature type="compositionally biased region" description="Acidic residues" evidence="1">
    <location>
        <begin position="326"/>
        <end position="339"/>
    </location>
</feature>
<dbReference type="RefSeq" id="WP_072773144.1">
    <property type="nucleotide sequence ID" value="NZ_FRDN01000008.1"/>
</dbReference>
<accession>A0A1M7TZ74</accession>
<proteinExistence type="predicted"/>
<keyword evidence="3" id="KW-1185">Reference proteome</keyword>
<reference evidence="3" key="1">
    <citation type="submission" date="2016-12" db="EMBL/GenBank/DDBJ databases">
        <authorList>
            <person name="Varghese N."/>
            <person name="Submissions S."/>
        </authorList>
    </citation>
    <scope>NUCLEOTIDE SEQUENCE [LARGE SCALE GENOMIC DNA]</scope>
    <source>
        <strain evidence="3">DSM 11544</strain>
    </source>
</reference>
<protein>
    <submittedName>
        <fullName evidence="2">Uncharacterized protein</fullName>
    </submittedName>
</protein>
<evidence type="ECO:0000313" key="3">
    <source>
        <dbReference type="Proteomes" id="UP000184010"/>
    </source>
</evidence>
<dbReference type="Proteomes" id="UP000184010">
    <property type="component" value="Unassembled WGS sequence"/>
</dbReference>
<feature type="region of interest" description="Disordered" evidence="1">
    <location>
        <begin position="321"/>
        <end position="355"/>
    </location>
</feature>
<feature type="region of interest" description="Disordered" evidence="1">
    <location>
        <begin position="1"/>
        <end position="23"/>
    </location>
</feature>
<sequence length="355" mass="39413">MDYSMACRKKKDKLREKKPKEASVWKSLAEQSLAKSAGTAGMVSRDPVYHLTESFKATFDYYGQQKAAQMALTDEAGAEKAGGNSEQAAPEKRASGEEFPEYQISREEKERGDFYRKFSDLAFQNGHLASAVLQNEGKTMLVSCLKRALGQSGPHNNKQTLLFSQTSAHVPIKGCDTSAKAVFNRYTEGAVGIVISSGNSARQVLQIFERLAGESPEDGVLSMQGNNLARLYPFLNSSEDHKNRELYEKRLKELAVLEQETGQESQDILEQKAVLMAAMTKTQGILNKKSQMKQQFSSQLAQLLENSQQVLKDFTQPGFSSALAEELWEGQEQPEDPHDDDPRNNPEEPSGSSEE</sequence>
<dbReference type="STRING" id="1121395.SAMN02745215_02780"/>
<dbReference type="EMBL" id="FRDN01000008">
    <property type="protein sequence ID" value="SHN75987.1"/>
    <property type="molecule type" value="Genomic_DNA"/>
</dbReference>
<feature type="compositionally biased region" description="Basic and acidic residues" evidence="1">
    <location>
        <begin position="13"/>
        <end position="23"/>
    </location>
</feature>
<evidence type="ECO:0000313" key="2">
    <source>
        <dbReference type="EMBL" id="SHN75987.1"/>
    </source>
</evidence>
<evidence type="ECO:0000256" key="1">
    <source>
        <dbReference type="SAM" id="MobiDB-lite"/>
    </source>
</evidence>
<feature type="region of interest" description="Disordered" evidence="1">
    <location>
        <begin position="73"/>
        <end position="106"/>
    </location>
</feature>
<gene>
    <name evidence="2" type="ORF">SAMN02745215_02780</name>
</gene>
<dbReference type="AlphaFoldDB" id="A0A1M7TZ74"/>
<organism evidence="2 3">
    <name type="scientific">Desulfitobacterium chlororespirans DSM 11544</name>
    <dbReference type="NCBI Taxonomy" id="1121395"/>
    <lineage>
        <taxon>Bacteria</taxon>
        <taxon>Bacillati</taxon>
        <taxon>Bacillota</taxon>
        <taxon>Clostridia</taxon>
        <taxon>Eubacteriales</taxon>
        <taxon>Desulfitobacteriaceae</taxon>
        <taxon>Desulfitobacterium</taxon>
    </lineage>
</organism>
<name>A0A1M7TZ74_9FIRM</name>